<sequence>MDPRTCRASRIELDADALRHNVLALTGLLPRSSGIMAVVKANAYGHGVRQVAPLLAEIGVSYFAVATLSEALEIRTLGVDTPILVLGPVDADCLPDAQAQGIAVTVFDPAFVPRLRTSLKSSLPRLKVHVKVDTGMHRWGIAQEEEVVDVLRVLREVPKVEVEGIYTHLARADEPDVDDAERQHERFARLLARLDAEGLTPPLRHVNNSAGFVRFPDRSYELVRLGISLYGVPPSPRIASSFAFLRPVLRLAAPIAQLHLLAPGETAGYGGGFEARRPTRLAVVPLGYGDGIFRALGGGRGEALVRGRRVPIVGRVSMDALFVDVTDVPEASVGDSVVFLGTQGTESISPWEVADRLGTIAYEVLTQLGPRLARVLRG</sequence>
<dbReference type="AlphaFoldDB" id="A0A2T5GAS3"/>
<dbReference type="FunFam" id="3.20.20.10:FF:000002">
    <property type="entry name" value="Alanine racemase"/>
    <property type="match status" value="1"/>
</dbReference>
<dbReference type="InterPro" id="IPR020622">
    <property type="entry name" value="Ala_racemase_pyridoxalP-BS"/>
</dbReference>
<reference evidence="8 9" key="1">
    <citation type="submission" date="2017-08" db="EMBL/GenBank/DDBJ databases">
        <title>Burning lignite coal seam in the remote Altai Mountains harbors a hydrogen-driven thermophilic microbial community.</title>
        <authorList>
            <person name="Kadnikov V.V."/>
            <person name="Mardanov A.V."/>
            <person name="Ivasenko D."/>
            <person name="Beletsky A.V."/>
            <person name="Karnachuk O.V."/>
            <person name="Ravin N.V."/>
        </authorList>
    </citation>
    <scope>NUCLEOTIDE SEQUENCE [LARGE SCALE GENOMIC DNA]</scope>
    <source>
        <strain evidence="8">AL31</strain>
    </source>
</reference>
<dbReference type="InterPro" id="IPR009006">
    <property type="entry name" value="Ala_racemase/Decarboxylase_C"/>
</dbReference>
<dbReference type="Pfam" id="PF00842">
    <property type="entry name" value="Ala_racemase_C"/>
    <property type="match status" value="1"/>
</dbReference>
<organism evidence="8 9">
    <name type="scientific">Brockia lithotrophica</name>
    <dbReference type="NCBI Taxonomy" id="933949"/>
    <lineage>
        <taxon>Bacteria</taxon>
        <taxon>Bacillati</taxon>
        <taxon>Bacillota</taxon>
        <taxon>Bacilli</taxon>
        <taxon>Bacillales</taxon>
        <taxon>Bacillales Family X. Incertae Sedis</taxon>
        <taxon>Brockia</taxon>
    </lineage>
</organism>
<dbReference type="InterPro" id="IPR029066">
    <property type="entry name" value="PLP-binding_barrel"/>
</dbReference>
<feature type="binding site" evidence="4 6">
    <location>
        <position position="138"/>
    </location>
    <ligand>
        <name>substrate</name>
    </ligand>
</feature>
<evidence type="ECO:0000256" key="5">
    <source>
        <dbReference type="PIRSR" id="PIRSR600821-50"/>
    </source>
</evidence>
<dbReference type="Gene3D" id="3.20.20.10">
    <property type="entry name" value="Alanine racemase"/>
    <property type="match status" value="1"/>
</dbReference>
<feature type="modified residue" description="N6-(pyridoxal phosphate)lysine" evidence="4 5">
    <location>
        <position position="40"/>
    </location>
</feature>
<proteinExistence type="inferred from homology"/>
<dbReference type="GO" id="GO:0008784">
    <property type="term" value="F:alanine racemase activity"/>
    <property type="evidence" value="ECO:0007669"/>
    <property type="project" value="UniProtKB-UniRule"/>
</dbReference>
<comment type="cofactor">
    <cofactor evidence="1 4 5">
        <name>pyridoxal 5'-phosphate</name>
        <dbReference type="ChEBI" id="CHEBI:597326"/>
    </cofactor>
</comment>
<dbReference type="PANTHER" id="PTHR30511">
    <property type="entry name" value="ALANINE RACEMASE"/>
    <property type="match status" value="1"/>
</dbReference>
<comment type="similarity">
    <text evidence="4">Belongs to the alanine racemase family.</text>
</comment>
<protein>
    <recommendedName>
        <fullName evidence="4">Alanine racemase</fullName>
        <ecNumber evidence="4">5.1.1.1</ecNumber>
    </recommendedName>
</protein>
<feature type="binding site" evidence="4 6">
    <location>
        <position position="318"/>
    </location>
    <ligand>
        <name>substrate</name>
    </ligand>
</feature>
<keyword evidence="2 4" id="KW-0663">Pyridoxal phosphate</keyword>
<name>A0A2T5GAS3_9BACL</name>
<evidence type="ECO:0000256" key="6">
    <source>
        <dbReference type="PIRSR" id="PIRSR600821-52"/>
    </source>
</evidence>
<comment type="function">
    <text evidence="4">Catalyzes the interconversion of L-alanine and D-alanine. May also act on other amino acids.</text>
</comment>
<evidence type="ECO:0000313" key="9">
    <source>
        <dbReference type="Proteomes" id="UP000244016"/>
    </source>
</evidence>
<dbReference type="GO" id="GO:0030632">
    <property type="term" value="P:D-alanine biosynthetic process"/>
    <property type="evidence" value="ECO:0007669"/>
    <property type="project" value="UniProtKB-UniRule"/>
</dbReference>
<dbReference type="UniPathway" id="UPA00042">
    <property type="reaction ID" value="UER00497"/>
</dbReference>
<dbReference type="Proteomes" id="UP000244016">
    <property type="component" value="Unassembled WGS sequence"/>
</dbReference>
<dbReference type="NCBIfam" id="TIGR00492">
    <property type="entry name" value="alr"/>
    <property type="match status" value="1"/>
</dbReference>
<evidence type="ECO:0000256" key="2">
    <source>
        <dbReference type="ARBA" id="ARBA00022898"/>
    </source>
</evidence>
<dbReference type="PANTHER" id="PTHR30511:SF0">
    <property type="entry name" value="ALANINE RACEMASE, CATABOLIC-RELATED"/>
    <property type="match status" value="1"/>
</dbReference>
<dbReference type="GO" id="GO:0005829">
    <property type="term" value="C:cytosol"/>
    <property type="evidence" value="ECO:0007669"/>
    <property type="project" value="TreeGrafter"/>
</dbReference>
<evidence type="ECO:0000256" key="1">
    <source>
        <dbReference type="ARBA" id="ARBA00001933"/>
    </source>
</evidence>
<dbReference type="InterPro" id="IPR011079">
    <property type="entry name" value="Ala_racemase_C"/>
</dbReference>
<dbReference type="InterPro" id="IPR000821">
    <property type="entry name" value="Ala_racemase"/>
</dbReference>
<dbReference type="SUPFAM" id="SSF50621">
    <property type="entry name" value="Alanine racemase C-terminal domain-like"/>
    <property type="match status" value="1"/>
</dbReference>
<gene>
    <name evidence="8" type="ORF">BLITH_0364</name>
</gene>
<dbReference type="HAMAP" id="MF_01201">
    <property type="entry name" value="Ala_racemase"/>
    <property type="match status" value="1"/>
</dbReference>
<dbReference type="EC" id="5.1.1.1" evidence="4"/>
<dbReference type="Pfam" id="PF01168">
    <property type="entry name" value="Ala_racemase_N"/>
    <property type="match status" value="1"/>
</dbReference>
<dbReference type="InterPro" id="IPR001608">
    <property type="entry name" value="Ala_racemase_N"/>
</dbReference>
<dbReference type="SUPFAM" id="SSF51419">
    <property type="entry name" value="PLP-binding barrel"/>
    <property type="match status" value="1"/>
</dbReference>
<evidence type="ECO:0000313" key="8">
    <source>
        <dbReference type="EMBL" id="PTQ53284.1"/>
    </source>
</evidence>
<dbReference type="Gene3D" id="2.40.37.10">
    <property type="entry name" value="Lyase, Ornithine Decarboxylase, Chain A, domain 1"/>
    <property type="match status" value="1"/>
</dbReference>
<feature type="active site" description="Proton acceptor; specific for D-alanine" evidence="4">
    <location>
        <position position="40"/>
    </location>
</feature>
<comment type="caution">
    <text evidence="8">The sequence shown here is derived from an EMBL/GenBank/DDBJ whole genome shotgun (WGS) entry which is preliminary data.</text>
</comment>
<dbReference type="CDD" id="cd00430">
    <property type="entry name" value="PLPDE_III_AR"/>
    <property type="match status" value="1"/>
</dbReference>
<accession>A0A2T5GAS3</accession>
<keyword evidence="3 4" id="KW-0413">Isomerase</keyword>
<comment type="pathway">
    <text evidence="4">Amino-acid biosynthesis; D-alanine biosynthesis; D-alanine from L-alanine: step 1/1.</text>
</comment>
<dbReference type="SMART" id="SM01005">
    <property type="entry name" value="Ala_racemase_C"/>
    <property type="match status" value="1"/>
</dbReference>
<dbReference type="EMBL" id="PEBW01000001">
    <property type="protein sequence ID" value="PTQ53284.1"/>
    <property type="molecule type" value="Genomic_DNA"/>
</dbReference>
<dbReference type="GO" id="GO:0030170">
    <property type="term" value="F:pyridoxal phosphate binding"/>
    <property type="evidence" value="ECO:0007669"/>
    <property type="project" value="UniProtKB-UniRule"/>
</dbReference>
<dbReference type="PRINTS" id="PR00992">
    <property type="entry name" value="ALARACEMASE"/>
</dbReference>
<feature type="domain" description="Alanine racemase C-terminal" evidence="7">
    <location>
        <begin position="248"/>
        <end position="377"/>
    </location>
</feature>
<dbReference type="PROSITE" id="PS00395">
    <property type="entry name" value="ALANINE_RACEMASE"/>
    <property type="match status" value="1"/>
</dbReference>
<comment type="catalytic activity">
    <reaction evidence="4">
        <text>L-alanine = D-alanine</text>
        <dbReference type="Rhea" id="RHEA:20249"/>
        <dbReference type="ChEBI" id="CHEBI:57416"/>
        <dbReference type="ChEBI" id="CHEBI:57972"/>
        <dbReference type="EC" id="5.1.1.1"/>
    </reaction>
</comment>
<evidence type="ECO:0000256" key="4">
    <source>
        <dbReference type="HAMAP-Rule" id="MF_01201"/>
    </source>
</evidence>
<evidence type="ECO:0000259" key="7">
    <source>
        <dbReference type="SMART" id="SM01005"/>
    </source>
</evidence>
<feature type="active site" description="Proton acceptor; specific for L-alanine" evidence="4">
    <location>
        <position position="269"/>
    </location>
</feature>
<evidence type="ECO:0000256" key="3">
    <source>
        <dbReference type="ARBA" id="ARBA00023235"/>
    </source>
</evidence>